<dbReference type="Proteomes" id="UP000249633">
    <property type="component" value="Unassembled WGS sequence"/>
</dbReference>
<dbReference type="AlphaFoldDB" id="A0A2W5E5I9"/>
<evidence type="ECO:0000259" key="5">
    <source>
        <dbReference type="PROSITE" id="PS51006"/>
    </source>
</evidence>
<evidence type="ECO:0000313" key="7">
    <source>
        <dbReference type="Proteomes" id="UP000249633"/>
    </source>
</evidence>
<protein>
    <submittedName>
        <fullName evidence="6">Transferase</fullName>
    </submittedName>
</protein>
<organism evidence="6 7">
    <name type="scientific">Roseateles depolymerans</name>
    <dbReference type="NCBI Taxonomy" id="76731"/>
    <lineage>
        <taxon>Bacteria</taxon>
        <taxon>Pseudomonadati</taxon>
        <taxon>Pseudomonadota</taxon>
        <taxon>Betaproteobacteria</taxon>
        <taxon>Burkholderiales</taxon>
        <taxon>Sphaerotilaceae</taxon>
        <taxon>Roseateles</taxon>
    </lineage>
</organism>
<dbReference type="GO" id="GO:0006596">
    <property type="term" value="P:polyamine biosynthetic process"/>
    <property type="evidence" value="ECO:0007669"/>
    <property type="project" value="UniProtKB-UniRule"/>
</dbReference>
<dbReference type="InterPro" id="IPR029063">
    <property type="entry name" value="SAM-dependent_MTases_sf"/>
</dbReference>
<dbReference type="PANTHER" id="PTHR43317:SF1">
    <property type="entry name" value="THERMOSPERMINE SYNTHASE ACAULIS5"/>
    <property type="match status" value="1"/>
</dbReference>
<accession>A0A2W5E5I9</accession>
<dbReference type="PROSITE" id="PS51006">
    <property type="entry name" value="PABS_2"/>
    <property type="match status" value="1"/>
</dbReference>
<comment type="similarity">
    <text evidence="1">Belongs to the spermidine/spermine synthase family.</text>
</comment>
<proteinExistence type="inferred from homology"/>
<evidence type="ECO:0000256" key="1">
    <source>
        <dbReference type="ARBA" id="ARBA00007867"/>
    </source>
</evidence>
<evidence type="ECO:0000256" key="3">
    <source>
        <dbReference type="ARBA" id="ARBA00023115"/>
    </source>
</evidence>
<gene>
    <name evidence="6" type="ORF">DI603_01895</name>
</gene>
<dbReference type="EMBL" id="QFOD01000001">
    <property type="protein sequence ID" value="PZP36737.1"/>
    <property type="molecule type" value="Genomic_DNA"/>
</dbReference>
<dbReference type="Gene3D" id="3.40.50.150">
    <property type="entry name" value="Vaccinia Virus protein VP39"/>
    <property type="match status" value="1"/>
</dbReference>
<dbReference type="Pfam" id="PF01564">
    <property type="entry name" value="Spermine_synth"/>
    <property type="match status" value="1"/>
</dbReference>
<comment type="caution">
    <text evidence="6">The sequence shown here is derived from an EMBL/GenBank/DDBJ whole genome shotgun (WGS) entry which is preliminary data.</text>
</comment>
<dbReference type="GO" id="GO:0016740">
    <property type="term" value="F:transferase activity"/>
    <property type="evidence" value="ECO:0007669"/>
    <property type="project" value="UniProtKB-UniRule"/>
</dbReference>
<feature type="domain" description="PABS" evidence="5">
    <location>
        <begin position="9"/>
        <end position="252"/>
    </location>
</feature>
<name>A0A2W5E5I9_9BURK</name>
<dbReference type="SUPFAM" id="SSF53335">
    <property type="entry name" value="S-adenosyl-L-methionine-dependent methyltransferases"/>
    <property type="match status" value="1"/>
</dbReference>
<dbReference type="CDD" id="cd02440">
    <property type="entry name" value="AdoMet_MTases"/>
    <property type="match status" value="1"/>
</dbReference>
<keyword evidence="3 4" id="KW-0620">Polyamine biosynthesis</keyword>
<evidence type="ECO:0000256" key="2">
    <source>
        <dbReference type="ARBA" id="ARBA00022679"/>
    </source>
</evidence>
<dbReference type="InterPro" id="IPR030374">
    <property type="entry name" value="PABS"/>
</dbReference>
<dbReference type="PANTHER" id="PTHR43317">
    <property type="entry name" value="THERMOSPERMINE SYNTHASE ACAULIS5"/>
    <property type="match status" value="1"/>
</dbReference>
<evidence type="ECO:0000256" key="4">
    <source>
        <dbReference type="PROSITE-ProRule" id="PRU00354"/>
    </source>
</evidence>
<evidence type="ECO:0000313" key="6">
    <source>
        <dbReference type="EMBL" id="PZP36737.1"/>
    </source>
</evidence>
<sequence>MRAVPPDFRSAVQETGLSAAAHLDTETQDESAGHSVPYVLTTLHAKSMHFSFAAIQSRMDLVRPELLALDYTRTMMGFLLLQSRPAAIAMIGLGGGSLARFIHRYLPETYLKVVEINPEVLGLRTEFLIPDDGDRFRVRLGDGADFVRLPPRPFDVLLVDGFDAGGQPPELASQRFYEDCAAALQPDGVAVFNLCPIYRGYELQLHDLQLAFDGHLLIVPERDFSNTVVFASRSPLDQLYATHGWRGLTSLPLDARRNLMKSMVRVSKGLMQAGAGPLDASSLAPAP</sequence>
<keyword evidence="2 4" id="KW-0808">Transferase</keyword>
<feature type="active site" description="Proton acceptor" evidence="4">
    <location>
        <position position="160"/>
    </location>
</feature>
<reference evidence="6 7" key="1">
    <citation type="submission" date="2017-08" db="EMBL/GenBank/DDBJ databases">
        <title>Infants hospitalized years apart are colonized by the same room-sourced microbial strains.</title>
        <authorList>
            <person name="Brooks B."/>
            <person name="Olm M.R."/>
            <person name="Firek B.A."/>
            <person name="Baker R."/>
            <person name="Thomas B.C."/>
            <person name="Morowitz M.J."/>
            <person name="Banfield J.F."/>
        </authorList>
    </citation>
    <scope>NUCLEOTIDE SEQUENCE [LARGE SCALE GENOMIC DNA]</scope>
    <source>
        <strain evidence="6">S2_012_000_R2_81</strain>
    </source>
</reference>